<dbReference type="EMBL" id="GIFC01018345">
    <property type="protein sequence ID" value="MXV00429.1"/>
    <property type="molecule type" value="Transcribed_RNA"/>
</dbReference>
<dbReference type="PANTHER" id="PTHR33053">
    <property type="entry name" value="PROTEIN, PUTATIVE-RELATED"/>
    <property type="match status" value="1"/>
</dbReference>
<proteinExistence type="predicted"/>
<dbReference type="PANTHER" id="PTHR33053:SF24">
    <property type="entry name" value="TRANSPOSASE DOMAIN-CONTAINING PROTEIN"/>
    <property type="match status" value="1"/>
</dbReference>
<evidence type="ECO:0000256" key="1">
    <source>
        <dbReference type="SAM" id="MobiDB-lite"/>
    </source>
</evidence>
<reference evidence="2" key="1">
    <citation type="submission" date="2019-12" db="EMBL/GenBank/DDBJ databases">
        <title>An insight into the sialome of adult female Ixodes ricinus ticks feeding for 6 days.</title>
        <authorList>
            <person name="Perner J."/>
            <person name="Ribeiro J.M.C."/>
        </authorList>
    </citation>
    <scope>NUCLEOTIDE SEQUENCE</scope>
    <source>
        <strain evidence="2">Semi-engorged</strain>
        <tissue evidence="2">Salivary glands</tissue>
    </source>
</reference>
<feature type="region of interest" description="Disordered" evidence="1">
    <location>
        <begin position="24"/>
        <end position="55"/>
    </location>
</feature>
<sequence>MPRSLGAYACEKAARETRRTLELLGYAGDDDAQETEHEGVQNSPELPPRSAAVEDTSEHCRQESRREEDCDKACSFGEFVEGGLPGLGASECSEAEEGTGTPAGFQDSLREWAIDHGIKRRPLTALLKLLRSRGGLSDLPNDGRTLLQTPRRPHEQFPIRTVEPGKYCHFGLAAGLQHALCHVEKLPAVLSLTFNIDGLPLSKSSKMQLWPIQCLVGGIDDVAPFLVGAFAGHSKPMSSNDFLVTFVEELQALLSQGVTVNGSLVQVKVRSIICDAPARAFITMTKGHGGYSGCPKCTVEGSYLNGRVVFLDMNCPLRTDLSFRQQHDAEHHKGESILLNLPINSVHDLPLDYMHLVLLGVMKKLLLLWTSGPLTVRWGPLKRHAFNEKSKQLRPHIPSEFPRKSRGLDEMDRWKAVEFRLVLFYTGPLLLKLCLTDRLYQHFLLLHASLSILANRQLCHQHANYAGELLRCFVSDFAELYGDHHVSFNGHGLIHLASDVQRMGELDSFSAFPFESNMQVLKKQLRKHGKPLEQLCNRIAEARTKTCRKSSDGGKLVDLSHPHCGGLLLSECCPPEYRMLTCGNFRISLSERDNCFLQDGHVVIARNIAHMKGSNEPCIIGQEFLVKEELYSAPFESSRLGISVVSHLSELKPWPLRNIQKMVKLPWDSKFVTLPELHTG</sequence>
<name>A0A6B0VGQ9_IXORI</name>
<evidence type="ECO:0000313" key="2">
    <source>
        <dbReference type="EMBL" id="MXV00429.1"/>
    </source>
</evidence>
<dbReference type="AlphaFoldDB" id="A0A6B0VGQ9"/>
<organism evidence="2">
    <name type="scientific">Ixodes ricinus</name>
    <name type="common">Common tick</name>
    <name type="synonym">Acarus ricinus</name>
    <dbReference type="NCBI Taxonomy" id="34613"/>
    <lineage>
        <taxon>Eukaryota</taxon>
        <taxon>Metazoa</taxon>
        <taxon>Ecdysozoa</taxon>
        <taxon>Arthropoda</taxon>
        <taxon>Chelicerata</taxon>
        <taxon>Arachnida</taxon>
        <taxon>Acari</taxon>
        <taxon>Parasitiformes</taxon>
        <taxon>Ixodida</taxon>
        <taxon>Ixodoidea</taxon>
        <taxon>Ixodidae</taxon>
        <taxon>Ixodinae</taxon>
        <taxon>Ixodes</taxon>
    </lineage>
</organism>
<accession>A0A6B0VGQ9</accession>
<protein>
    <submittedName>
        <fullName evidence="2">Uncharacterized protein</fullName>
    </submittedName>
</protein>
<feature type="region of interest" description="Disordered" evidence="1">
    <location>
        <begin position="87"/>
        <end position="106"/>
    </location>
</feature>